<gene>
    <name evidence="4" type="ORF">CUR178_08307</name>
</gene>
<dbReference type="RefSeq" id="XP_067694857.1">
    <property type="nucleotide sequence ID" value="XM_067839936.1"/>
</dbReference>
<keyword evidence="1" id="KW-0677">Repeat</keyword>
<dbReference type="PANTHER" id="PTHR24111:SF0">
    <property type="entry name" value="LEUCINE-RICH REPEAT-CONTAINING PROTEIN"/>
    <property type="match status" value="1"/>
</dbReference>
<keyword evidence="2" id="KW-0175">Coiled coil</keyword>
<evidence type="ECO:0000256" key="1">
    <source>
        <dbReference type="ARBA" id="ARBA00022737"/>
    </source>
</evidence>
<dbReference type="Gene3D" id="3.80.10.10">
    <property type="entry name" value="Ribonuclease Inhibitor"/>
    <property type="match status" value="3"/>
</dbReference>
<evidence type="ECO:0000313" key="4">
    <source>
        <dbReference type="EMBL" id="KAG5483640.1"/>
    </source>
</evidence>
<dbReference type="InterPro" id="IPR032675">
    <property type="entry name" value="LRR_dom_sf"/>
</dbReference>
<dbReference type="OrthoDB" id="120976at2759"/>
<dbReference type="PANTHER" id="PTHR24111">
    <property type="entry name" value="LEUCINE-RICH REPEAT-CONTAINING PROTEIN 34"/>
    <property type="match status" value="1"/>
</dbReference>
<evidence type="ECO:0000256" key="3">
    <source>
        <dbReference type="SAM" id="MobiDB-lite"/>
    </source>
</evidence>
<feature type="coiled-coil region" evidence="2">
    <location>
        <begin position="639"/>
        <end position="835"/>
    </location>
</feature>
<protein>
    <submittedName>
        <fullName evidence="4">Uncharacterized protein</fullName>
    </submittedName>
</protein>
<organism evidence="4 5">
    <name type="scientific">Leishmania enriettii</name>
    <dbReference type="NCBI Taxonomy" id="5663"/>
    <lineage>
        <taxon>Eukaryota</taxon>
        <taxon>Discoba</taxon>
        <taxon>Euglenozoa</taxon>
        <taxon>Kinetoplastea</taxon>
        <taxon>Metakinetoplastina</taxon>
        <taxon>Trypanosomatida</taxon>
        <taxon>Trypanosomatidae</taxon>
        <taxon>Leishmaniinae</taxon>
        <taxon>Leishmania</taxon>
    </lineage>
</organism>
<sequence>MYTSLGISAEQVYGDMYTAWLRDTHEKNTPDVKRLYTTTIENGFGDQKILLRRQRLGANFINSLAPLLHQCSLVKLDLHGNMLRDVGCGLLVHVLRDVPQLTYLDLGANAIGCSSVVASSIGGGGGGTVLKGKGNSRSSQASTLASRPGATGCSVGAGGGSSRISSSYLTAMQGLGGAIGQHKRLTVLILGSDREEAYANQIEVNGAMLLLEGCVLSRTLKRLDLSGNPFAMSGVAPSAGVASEAAAACEGAAAGARVGSASVSVTGRLSTRGGGAYGMRSAPRTPVQLLAQLMRTSVALTHLTLRSVGLTDGGAAHLLEATGTSRTLQHLDLSANGLSSLVADAAGTLLQQRMSAVRGGAFGCTLQSLSLSHNDMWDNVATATQAHRGSFGIGAAAAMEQTAHRGRQVDERALSTATVPWTPSASVSKYVDRTRALRGGIHSATGDGARPEHLSEQQHGASSPGLVLLLALSHDQFITTLILDDCAMNDIALYTLCRSLMTNKTLRVLSMRHNYLSSDGIVQLGRSLCRHPCLERLLLTDNSIEDEGACALATALGQPDAPLVELDVAKTWLGDRGLIALGVALQTNVSLRVLHASDNHFTHNGGTSFAALLESNRTVVQCELGSTSVPHHILLRVKRTTARNRARAENADADALKAEVVRLHYQKYKLLEAQIELEALRESNAEMKRTTENFELQAKQDQSDFVKRIRELEEQIENSKQQETRYTEQKAKLEADLAKAERAHEEDMTYMADRLAVEVGLREKAEAELQELQLQLKDWQENGAEREARKREQLAALKADQEAWSSQRKAYRERAADLQRQVDALEVAAAAAAASRRTPKKSKKSVKS</sequence>
<keyword evidence="5" id="KW-1185">Reference proteome</keyword>
<dbReference type="InterPro" id="IPR001611">
    <property type="entry name" value="Leu-rich_rpt"/>
</dbReference>
<dbReference type="Proteomes" id="UP000674179">
    <property type="component" value="Chromosome 12"/>
</dbReference>
<dbReference type="InterPro" id="IPR052201">
    <property type="entry name" value="LRR-containing_regulator"/>
</dbReference>
<dbReference type="AlphaFoldDB" id="A0A836HVG4"/>
<name>A0A836HVG4_LEIEN</name>
<reference evidence="4 5" key="1">
    <citation type="submission" date="2021-02" db="EMBL/GenBank/DDBJ databases">
        <title>Leishmania (Mundinia) enrietti genome sequencing and assembly.</title>
        <authorList>
            <person name="Almutairi H."/>
            <person name="Gatherer D."/>
        </authorList>
    </citation>
    <scope>NUCLEOTIDE SEQUENCE [LARGE SCALE GENOMIC DNA]</scope>
    <source>
        <strain evidence="4">CUR178</strain>
    </source>
</reference>
<comment type="caution">
    <text evidence="4">The sequence shown here is derived from an EMBL/GenBank/DDBJ whole genome shotgun (WGS) entry which is preliminary data.</text>
</comment>
<dbReference type="KEGG" id="lenr:94175446"/>
<evidence type="ECO:0000256" key="2">
    <source>
        <dbReference type="SAM" id="Coils"/>
    </source>
</evidence>
<feature type="region of interest" description="Disordered" evidence="3">
    <location>
        <begin position="132"/>
        <end position="154"/>
    </location>
</feature>
<proteinExistence type="predicted"/>
<dbReference type="SUPFAM" id="SSF52047">
    <property type="entry name" value="RNI-like"/>
    <property type="match status" value="1"/>
</dbReference>
<dbReference type="SMART" id="SM00368">
    <property type="entry name" value="LRR_RI"/>
    <property type="match status" value="8"/>
</dbReference>
<evidence type="ECO:0000313" key="5">
    <source>
        <dbReference type="Proteomes" id="UP000674179"/>
    </source>
</evidence>
<dbReference type="EMBL" id="JAFHKP010000012">
    <property type="protein sequence ID" value="KAG5483640.1"/>
    <property type="molecule type" value="Genomic_DNA"/>
</dbReference>
<dbReference type="Pfam" id="PF13516">
    <property type="entry name" value="LRR_6"/>
    <property type="match status" value="3"/>
</dbReference>
<dbReference type="GeneID" id="94175446"/>
<accession>A0A836HVG4</accession>